<evidence type="ECO:0000256" key="4">
    <source>
        <dbReference type="ARBA" id="ARBA00022741"/>
    </source>
</evidence>
<keyword evidence="3" id="KW-0963">Cytoplasm</keyword>
<sequence length="366" mass="39377">MSREASAQAAAADGHPGIPAHPGDRPAAVRATITVPESVSMVALLGSADELLRLVEAEVDADVHVRGNEIAVTGQPADNAFAVSVFDELIALLGTGQQLRPDSVRRVISMLRSGGSERPADVLSLDIISRRGRTIRPKTLNQKRYVDAIDEHTIVFGIGPAGTGKTYLAMAKAVQALQTKQVNRIILTRPAVEAGERLGYLPGTLSEKIDPYLRPLYDALHDMVDPESIPRLMASGTIEVAPLAYMRGRTLNDAFVILDEAQNTTAEQMKMFLTRLGFGSKIVVTGDITQVDLPGGAPSGLKIVREILDGIEDVHFSNLTSSDVVRHRLVGNIVDAYERWDATRQASDRPGAGAPARTSRPRRQGS</sequence>
<evidence type="ECO:0000256" key="5">
    <source>
        <dbReference type="ARBA" id="ARBA00022840"/>
    </source>
</evidence>
<evidence type="ECO:0000256" key="7">
    <source>
        <dbReference type="SAM" id="MobiDB-lite"/>
    </source>
</evidence>
<dbReference type="RefSeq" id="WP_376878098.1">
    <property type="nucleotide sequence ID" value="NZ_JBHUHP010000016.1"/>
</dbReference>
<comment type="similarity">
    <text evidence="2">Belongs to the PhoH family.</text>
</comment>
<dbReference type="Proteomes" id="UP001597402">
    <property type="component" value="Unassembled WGS sequence"/>
</dbReference>
<feature type="region of interest" description="Disordered" evidence="7">
    <location>
        <begin position="344"/>
        <end position="366"/>
    </location>
</feature>
<reference evidence="10" key="1">
    <citation type="journal article" date="2019" name="Int. J. Syst. Evol. Microbiol.">
        <title>The Global Catalogue of Microorganisms (GCM) 10K type strain sequencing project: providing services to taxonomists for standard genome sequencing and annotation.</title>
        <authorList>
            <consortium name="The Broad Institute Genomics Platform"/>
            <consortium name="The Broad Institute Genome Sequencing Center for Infectious Disease"/>
            <person name="Wu L."/>
            <person name="Ma J."/>
        </authorList>
    </citation>
    <scope>NUCLEOTIDE SEQUENCE [LARGE SCALE GENOMIC DNA]</scope>
    <source>
        <strain evidence="10">JCM 3338</strain>
    </source>
</reference>
<evidence type="ECO:0000259" key="8">
    <source>
        <dbReference type="Pfam" id="PF02562"/>
    </source>
</evidence>
<evidence type="ECO:0000256" key="6">
    <source>
        <dbReference type="ARBA" id="ARBA00039970"/>
    </source>
</evidence>
<keyword evidence="5" id="KW-0067">ATP-binding</keyword>
<dbReference type="PANTHER" id="PTHR30473:SF1">
    <property type="entry name" value="PHOH-LIKE PROTEIN"/>
    <property type="match status" value="1"/>
</dbReference>
<evidence type="ECO:0000256" key="1">
    <source>
        <dbReference type="ARBA" id="ARBA00004496"/>
    </source>
</evidence>
<evidence type="ECO:0000313" key="9">
    <source>
        <dbReference type="EMBL" id="MFD2093038.1"/>
    </source>
</evidence>
<dbReference type="PANTHER" id="PTHR30473">
    <property type="entry name" value="PROTEIN PHOH"/>
    <property type="match status" value="1"/>
</dbReference>
<evidence type="ECO:0000256" key="2">
    <source>
        <dbReference type="ARBA" id="ARBA00010393"/>
    </source>
</evidence>
<feature type="region of interest" description="Disordered" evidence="7">
    <location>
        <begin position="1"/>
        <end position="25"/>
    </location>
</feature>
<accession>A0ABW4XEG6</accession>
<protein>
    <recommendedName>
        <fullName evidence="6">PhoH-like protein</fullName>
    </recommendedName>
</protein>
<keyword evidence="4" id="KW-0547">Nucleotide-binding</keyword>
<comment type="subcellular location">
    <subcellularLocation>
        <location evidence="1">Cytoplasm</location>
    </subcellularLocation>
</comment>
<name>A0ABW4XEG6_9ACTN</name>
<dbReference type="EMBL" id="JBHUHP010000016">
    <property type="protein sequence ID" value="MFD2093038.1"/>
    <property type="molecule type" value="Genomic_DNA"/>
</dbReference>
<dbReference type="SUPFAM" id="SSF52540">
    <property type="entry name" value="P-loop containing nucleoside triphosphate hydrolases"/>
    <property type="match status" value="1"/>
</dbReference>
<gene>
    <name evidence="9" type="ORF">ACFSHS_15800</name>
</gene>
<proteinExistence type="inferred from homology"/>
<organism evidence="9 10">
    <name type="scientific">Blastococcus deserti</name>
    <dbReference type="NCBI Taxonomy" id="2259033"/>
    <lineage>
        <taxon>Bacteria</taxon>
        <taxon>Bacillati</taxon>
        <taxon>Actinomycetota</taxon>
        <taxon>Actinomycetes</taxon>
        <taxon>Geodermatophilales</taxon>
        <taxon>Geodermatophilaceae</taxon>
        <taxon>Blastococcus</taxon>
    </lineage>
</organism>
<feature type="compositionally biased region" description="Low complexity" evidence="7">
    <location>
        <begin position="1"/>
        <end position="12"/>
    </location>
</feature>
<dbReference type="InterPro" id="IPR051451">
    <property type="entry name" value="PhoH2-like"/>
</dbReference>
<feature type="domain" description="PhoH-like protein" evidence="8">
    <location>
        <begin position="135"/>
        <end position="338"/>
    </location>
</feature>
<evidence type="ECO:0000313" key="10">
    <source>
        <dbReference type="Proteomes" id="UP001597402"/>
    </source>
</evidence>
<dbReference type="Gene3D" id="3.40.50.300">
    <property type="entry name" value="P-loop containing nucleotide triphosphate hydrolases"/>
    <property type="match status" value="1"/>
</dbReference>
<dbReference type="Pfam" id="PF02562">
    <property type="entry name" value="PhoH"/>
    <property type="match status" value="1"/>
</dbReference>
<comment type="caution">
    <text evidence="9">The sequence shown here is derived from an EMBL/GenBank/DDBJ whole genome shotgun (WGS) entry which is preliminary data.</text>
</comment>
<evidence type="ECO:0000256" key="3">
    <source>
        <dbReference type="ARBA" id="ARBA00022490"/>
    </source>
</evidence>
<dbReference type="InterPro" id="IPR003714">
    <property type="entry name" value="PhoH"/>
</dbReference>
<keyword evidence="10" id="KW-1185">Reference proteome</keyword>
<dbReference type="InterPro" id="IPR027417">
    <property type="entry name" value="P-loop_NTPase"/>
</dbReference>